<keyword evidence="1" id="KW-0489">Methyltransferase</keyword>
<organism evidence="1 3">
    <name type="scientific">Candidatus Scalindua japonica</name>
    <dbReference type="NCBI Taxonomy" id="1284222"/>
    <lineage>
        <taxon>Bacteria</taxon>
        <taxon>Pseudomonadati</taxon>
        <taxon>Planctomycetota</taxon>
        <taxon>Candidatus Brocadiia</taxon>
        <taxon>Candidatus Brocadiales</taxon>
        <taxon>Candidatus Scalinduaceae</taxon>
        <taxon>Candidatus Scalindua</taxon>
    </lineage>
</organism>
<gene>
    <name evidence="1" type="ORF">SCALIN_C04_0402</name>
    <name evidence="2" type="ORF">SCALIN_C05_0003</name>
</gene>
<comment type="caution">
    <text evidence="1">The sequence shown here is derived from an EMBL/GenBank/DDBJ whole genome shotgun (WGS) entry which is preliminary data.</text>
</comment>
<dbReference type="EMBL" id="BAOS01000005">
    <property type="protein sequence ID" value="GAX59918.1"/>
    <property type="molecule type" value="Genomic_DNA"/>
</dbReference>
<dbReference type="CDD" id="cd02440">
    <property type="entry name" value="AdoMet_MTases"/>
    <property type="match status" value="1"/>
</dbReference>
<dbReference type="OrthoDB" id="465636at2"/>
<protein>
    <submittedName>
        <fullName evidence="1">Methyltransferase domain family</fullName>
    </submittedName>
    <submittedName>
        <fullName evidence="2">SAM-dependent methyltransferase</fullName>
    </submittedName>
</protein>
<dbReference type="SUPFAM" id="SSF53335">
    <property type="entry name" value="S-adenosyl-L-methionine-dependent methyltransferases"/>
    <property type="match status" value="1"/>
</dbReference>
<sequence>MNNKRYRIQFPKSECQNADQDEAFFYLLESKDQKKIKFHDYDVIYNIPGLYEQIFYDRLKCCSPKKVTEILNTSVAQTNENFTELRVLDVGAGNGLMGAELKKHGVSRLVGVDIIPEAKRATERDRPHIYDAYDTIDLCNLDESEAEDLSSWSLNCLTTVAALGFGDIPPKAFMVAFNIIQSEGWVAFNIKETFLDNSDDSGFSRMIRDLIFSKYMDLYHLERYRHRVSIEGEPLFYFAVAGKKNYDVPKDFYDKYFD</sequence>
<dbReference type="RefSeq" id="WP_096893033.1">
    <property type="nucleotide sequence ID" value="NZ_BAOS01000004.1"/>
</dbReference>
<dbReference type="Gene3D" id="3.40.50.150">
    <property type="entry name" value="Vaccinia Virus protein VP39"/>
    <property type="match status" value="1"/>
</dbReference>
<dbReference type="AlphaFoldDB" id="A0A286TVL4"/>
<evidence type="ECO:0000313" key="3">
    <source>
        <dbReference type="Proteomes" id="UP000218542"/>
    </source>
</evidence>
<dbReference type="GO" id="GO:0032259">
    <property type="term" value="P:methylation"/>
    <property type="evidence" value="ECO:0007669"/>
    <property type="project" value="UniProtKB-KW"/>
</dbReference>
<reference evidence="1 3" key="1">
    <citation type="journal article" date="2017" name="Environ. Microbiol. Rep.">
        <title>Genetic diversity of marine anaerobic ammonium-oxidizing bacteria as revealed by genomic and proteomic analyses of 'Candidatus Scalindua japonica'.</title>
        <authorList>
            <person name="Oshiki M."/>
            <person name="Mizuto K."/>
            <person name="Kimura Z."/>
            <person name="Kindaichi T."/>
            <person name="Satoh H."/>
            <person name="Okabe S."/>
        </authorList>
    </citation>
    <scope>NUCLEOTIDE SEQUENCE [LARGE SCALE GENOMIC DNA]</scope>
    <source>
        <strain evidence="1">Husup-a2</strain>
        <strain evidence="3">husup-a2</strain>
    </source>
</reference>
<dbReference type="InterPro" id="IPR029063">
    <property type="entry name" value="SAM-dependent_MTases_sf"/>
</dbReference>
<proteinExistence type="predicted"/>
<reference evidence="3" key="2">
    <citation type="journal article" date="2017" name="Environ. Microbiol. Rep.">
        <title>Genetic Diversity of Marine Anaerobic Ammonium-Oxidizing Bacteria as Revealed by Genomic and Proteomic Analyses of 'Candidatus Scalindua japonica'.</title>
        <authorList>
            <person name="Oshiki M."/>
            <person name="Mizuto K."/>
            <person name="Kimura Z."/>
            <person name="Kindaichi T."/>
            <person name="Satoh H."/>
            <person name="Okabe S."/>
        </authorList>
    </citation>
    <scope>NUCLEOTIDE SEQUENCE [LARGE SCALE GENOMIC DNA]</scope>
    <source>
        <strain evidence="3">husup-a2</strain>
    </source>
</reference>
<keyword evidence="1" id="KW-0808">Transferase</keyword>
<accession>A0A286TVL4</accession>
<evidence type="ECO:0000313" key="1">
    <source>
        <dbReference type="EMBL" id="GAX59913.1"/>
    </source>
</evidence>
<name>A0A286TVL4_9BACT</name>
<dbReference type="GO" id="GO:0008168">
    <property type="term" value="F:methyltransferase activity"/>
    <property type="evidence" value="ECO:0007669"/>
    <property type="project" value="UniProtKB-KW"/>
</dbReference>
<evidence type="ECO:0000313" key="2">
    <source>
        <dbReference type="EMBL" id="GAX59918.1"/>
    </source>
</evidence>
<dbReference type="Proteomes" id="UP000218542">
    <property type="component" value="Unassembled WGS sequence"/>
</dbReference>
<dbReference type="EMBL" id="BAOS01000004">
    <property type="protein sequence ID" value="GAX59913.1"/>
    <property type="molecule type" value="Genomic_DNA"/>
</dbReference>
<keyword evidence="3" id="KW-1185">Reference proteome</keyword>